<dbReference type="GO" id="GO:0005524">
    <property type="term" value="F:ATP binding"/>
    <property type="evidence" value="ECO:0007669"/>
    <property type="project" value="UniProtKB-UniRule"/>
</dbReference>
<keyword evidence="4 7" id="KW-0067">ATP-binding</keyword>
<keyword evidence="6 7" id="KW-0238">DNA-binding</keyword>
<protein>
    <recommendedName>
        <fullName evidence="7">Chromosome partition protein Smc</fullName>
    </recommendedName>
</protein>
<gene>
    <name evidence="7" type="primary">smc</name>
    <name evidence="9" type="ORF">XD57_0517</name>
</gene>
<evidence type="ECO:0000256" key="2">
    <source>
        <dbReference type="ARBA" id="ARBA00022490"/>
    </source>
</evidence>
<dbReference type="NCBIfam" id="TIGR02168">
    <property type="entry name" value="SMC_prok_B"/>
    <property type="match status" value="1"/>
</dbReference>
<evidence type="ECO:0000256" key="3">
    <source>
        <dbReference type="ARBA" id="ARBA00022741"/>
    </source>
</evidence>
<dbReference type="Gene3D" id="1.20.1060.20">
    <property type="match status" value="1"/>
</dbReference>
<evidence type="ECO:0000256" key="4">
    <source>
        <dbReference type="ARBA" id="ARBA00022840"/>
    </source>
</evidence>
<keyword evidence="3 7" id="KW-0547">Nucleotide-binding</keyword>
<sequence length="1181" mass="138709">MIKSNVWEGIGLRLKKLYLKGFKSFGRPSLIGFSDRVTAIVGPNGSGKSNIIDAIKWVFGEQSKKELRASEKFDMIFAGSENLPPAGSAYVELVFEENGEEITVARELKRTGENTYYLNGSSVRLKDIRDRFAGTGLGVDFYSIVGQGQIDRIVNASPEELRLLLEEAAGVSIYREKKKETELNLERTKANLDRVKDVLFERERQMKSLYLKAKRAERFKEYTAQLEELQKIYYGNVFKRERKKLEFYQEEEKKTNEKIKNIQKELVELETKWSTLRSEFGEMDQEIERYTKLLEDYKKRQNDLVEMKGFYSSKLADSENRYVELSTRLDELEKRREEYKKRLEEMEYIFKGVMGDYERKAKELEEFEKEKENLLSRFSEKEKEFLRVRDEISKLEKQILKLENELLRIGETLEDLEKRRKITENQILTRRRELEDKKSEFKEISKRVEELDEEERKLTEELNAVRERLEEIEGEIRRVNLEIDAKEKRLREIQFEKEMIERDMREYRGFSKAVKVVFEEKERFPGLVDVVSNLIEVDEKYSLAVSVLLGGTAQNIVVRNVDTAKAIVEFLKQNEAGRVTILPLDLIDGSFNRISGLENERGFVGYAVDLVKLPSELEVLGGFLFGNSVVVETLDDAIRMKKKYRLNTRIATLDGELISGRGAITGGREERSSNVFERRIKLKHLEQEMEETEKQIEEKRDELASLKTEQENLKNQEKLVQRELFELSRKSSSTKTVLSEILRSINQLQEEVENLEKLLVEYRAKEEGLNARREKIFEEIDELKQNRENLQKSLTEYSEELEKEKKILDELNEKIFTLRAEVGNLLETKDRYEKEMRDTGKMIERIARETEDIKLQMTSLEEEMENYRKFIREHEREIEHLKKEMDSVFEAMKLHRSGKEEKMRELQEVENRMNELKEEKERLRNHLHQIDLALQETRLKIANLLEEFSGNEEDVEELGEEQLEEVYRQIKDLENKIKYLGPVDLTAIDEYEKLREEYEEILKQKEDLEEAKRKLEEIIEKTDREAESLLFDVYQKVNESFNRFISLLFFGGEGRLNIVSEAKSILDAGFEISIRKPGRRDQKLSLLSGGEKALVGLALLFALMEIKPSPFYVLDEVDSPLDDYNAERFKRLLKENSKHTQFIVITHNKIVMEAADLLHGVTMVNGVSAIVPVEVEKILEV</sequence>
<keyword evidence="2 7" id="KW-0963">Cytoplasm</keyword>
<dbReference type="PIRSF" id="PIRSF005719">
    <property type="entry name" value="SMC"/>
    <property type="match status" value="1"/>
</dbReference>
<dbReference type="Gene3D" id="3.30.70.1620">
    <property type="match status" value="1"/>
</dbReference>
<comment type="subcellular location">
    <subcellularLocation>
        <location evidence="1 7">Cytoplasm</location>
    </subcellularLocation>
</comment>
<comment type="function">
    <text evidence="7">Required for chromosome condensation and partitioning.</text>
</comment>
<dbReference type="SUPFAM" id="SSF58104">
    <property type="entry name" value="Methyl-accepting chemotaxis protein (MCP) signaling domain"/>
    <property type="match status" value="1"/>
</dbReference>
<dbReference type="InterPro" id="IPR010935">
    <property type="entry name" value="SMC_hinge"/>
</dbReference>
<dbReference type="GO" id="GO:0005694">
    <property type="term" value="C:chromosome"/>
    <property type="evidence" value="ECO:0007669"/>
    <property type="project" value="InterPro"/>
</dbReference>
<dbReference type="Pfam" id="PF06470">
    <property type="entry name" value="SMC_hinge"/>
    <property type="match status" value="1"/>
</dbReference>
<evidence type="ECO:0000256" key="7">
    <source>
        <dbReference type="HAMAP-Rule" id="MF_01894"/>
    </source>
</evidence>
<feature type="binding site" evidence="7">
    <location>
        <begin position="43"/>
        <end position="50"/>
    </location>
    <ligand>
        <name>ATP</name>
        <dbReference type="ChEBI" id="CHEBI:30616"/>
    </ligand>
</feature>
<dbReference type="SUPFAM" id="SSF75553">
    <property type="entry name" value="Smc hinge domain"/>
    <property type="match status" value="1"/>
</dbReference>
<dbReference type="CDD" id="cd03278">
    <property type="entry name" value="ABC_SMC_barmotin"/>
    <property type="match status" value="1"/>
</dbReference>
<comment type="domain">
    <text evidence="7">Contains large globular domains required for ATP hydrolysis at each terminus and a third globular domain forming a flexible hinge near the middle of the molecule. These domains are separated by coiled-coil structures.</text>
</comment>
<keyword evidence="5 7" id="KW-0175">Coiled coil</keyword>
<evidence type="ECO:0000313" key="10">
    <source>
        <dbReference type="Proteomes" id="UP000058636"/>
    </source>
</evidence>
<dbReference type="PATRIC" id="fig|93930.3.peg.1361"/>
<dbReference type="GO" id="GO:0003677">
    <property type="term" value="F:DNA binding"/>
    <property type="evidence" value="ECO:0007669"/>
    <property type="project" value="UniProtKB-UniRule"/>
</dbReference>
<evidence type="ECO:0000313" key="9">
    <source>
        <dbReference type="EMBL" id="KUK23382.1"/>
    </source>
</evidence>
<accession>A0A101ER49</accession>
<feature type="coiled-coil region" evidence="7">
    <location>
        <begin position="171"/>
        <end position="198"/>
    </location>
</feature>
<feature type="coiled-coil region" evidence="7">
    <location>
        <begin position="238"/>
        <end position="503"/>
    </location>
</feature>
<dbReference type="SMART" id="SM00968">
    <property type="entry name" value="SMC_hinge"/>
    <property type="match status" value="1"/>
</dbReference>
<evidence type="ECO:0000256" key="5">
    <source>
        <dbReference type="ARBA" id="ARBA00023054"/>
    </source>
</evidence>
<dbReference type="HAMAP" id="MF_01894">
    <property type="entry name" value="Smc_prok"/>
    <property type="match status" value="1"/>
</dbReference>
<proteinExistence type="inferred from homology"/>
<dbReference type="InterPro" id="IPR036277">
    <property type="entry name" value="SMC_hinge_sf"/>
</dbReference>
<dbReference type="GO" id="GO:0007059">
    <property type="term" value="P:chromosome segregation"/>
    <property type="evidence" value="ECO:0007669"/>
    <property type="project" value="UniProtKB-UniRule"/>
</dbReference>
<reference evidence="9 10" key="1">
    <citation type="journal article" date="2015" name="MBio">
        <title>Genome-Resolved Metagenomic Analysis Reveals Roles for Candidate Phyla and Other Microbial Community Members in Biogeochemical Transformations in Oil Reservoirs.</title>
        <authorList>
            <person name="Hu P."/>
            <person name="Tom L."/>
            <person name="Singh A."/>
            <person name="Thomas B.C."/>
            <person name="Baker B.J."/>
            <person name="Piceno Y.M."/>
            <person name="Andersen G.L."/>
            <person name="Banfield J.F."/>
        </authorList>
    </citation>
    <scope>NUCLEOTIDE SEQUENCE [LARGE SCALE GENOMIC DNA]</scope>
    <source>
        <strain evidence="9">46_26</strain>
    </source>
</reference>
<evidence type="ECO:0000256" key="6">
    <source>
        <dbReference type="ARBA" id="ARBA00023125"/>
    </source>
</evidence>
<feature type="coiled-coil region" evidence="7">
    <location>
        <begin position="675"/>
        <end position="1028"/>
    </location>
</feature>
<dbReference type="Gene3D" id="1.10.287.950">
    <property type="entry name" value="Methyl-accepting chemotaxis protein"/>
    <property type="match status" value="1"/>
</dbReference>
<dbReference type="AlphaFoldDB" id="A0A101ER49"/>
<dbReference type="FunFam" id="3.40.50.300:FF:000901">
    <property type="entry name" value="Chromosome partition protein Smc"/>
    <property type="match status" value="1"/>
</dbReference>
<dbReference type="SUPFAM" id="SSF52540">
    <property type="entry name" value="P-loop containing nucleoside triphosphate hydrolases"/>
    <property type="match status" value="1"/>
</dbReference>
<organism evidence="9 10">
    <name type="scientific">Thermotoga petrophila</name>
    <dbReference type="NCBI Taxonomy" id="93929"/>
    <lineage>
        <taxon>Bacteria</taxon>
        <taxon>Thermotogati</taxon>
        <taxon>Thermotogota</taxon>
        <taxon>Thermotogae</taxon>
        <taxon>Thermotogales</taxon>
        <taxon>Thermotogaceae</taxon>
        <taxon>Thermotoga</taxon>
    </lineage>
</organism>
<dbReference type="Proteomes" id="UP000058636">
    <property type="component" value="Unassembled WGS sequence"/>
</dbReference>
<dbReference type="InterPro" id="IPR011890">
    <property type="entry name" value="SMC_prok"/>
</dbReference>
<dbReference type="GO" id="GO:0006260">
    <property type="term" value="P:DNA replication"/>
    <property type="evidence" value="ECO:0007669"/>
    <property type="project" value="UniProtKB-UniRule"/>
</dbReference>
<dbReference type="Gene3D" id="1.10.287.1490">
    <property type="match status" value="1"/>
</dbReference>
<comment type="subunit">
    <text evidence="7">Homodimer.</text>
</comment>
<dbReference type="PANTHER" id="PTHR43977">
    <property type="entry name" value="STRUCTURAL MAINTENANCE OF CHROMOSOMES PROTEIN 3"/>
    <property type="match status" value="1"/>
</dbReference>
<comment type="similarity">
    <text evidence="7">Belongs to the SMC family.</text>
</comment>
<name>A0A101ER49_9THEM</name>
<comment type="caution">
    <text evidence="9">The sequence shown here is derived from an EMBL/GenBank/DDBJ whole genome shotgun (WGS) entry which is preliminary data.</text>
</comment>
<dbReference type="InterPro" id="IPR003395">
    <property type="entry name" value="RecF/RecN/SMC_N"/>
</dbReference>
<dbReference type="Gene3D" id="3.40.50.300">
    <property type="entry name" value="P-loop containing nucleotide triphosphate hydrolases"/>
    <property type="match status" value="2"/>
</dbReference>
<dbReference type="GO" id="GO:0016887">
    <property type="term" value="F:ATP hydrolysis activity"/>
    <property type="evidence" value="ECO:0007669"/>
    <property type="project" value="InterPro"/>
</dbReference>
<dbReference type="GO" id="GO:0005737">
    <property type="term" value="C:cytoplasm"/>
    <property type="evidence" value="ECO:0007669"/>
    <property type="project" value="UniProtKB-SubCell"/>
</dbReference>
<dbReference type="InterPro" id="IPR024704">
    <property type="entry name" value="SMC"/>
</dbReference>
<dbReference type="Pfam" id="PF02463">
    <property type="entry name" value="SMC_N"/>
    <property type="match status" value="1"/>
</dbReference>
<evidence type="ECO:0000259" key="8">
    <source>
        <dbReference type="SMART" id="SM00968"/>
    </source>
</evidence>
<evidence type="ECO:0000256" key="1">
    <source>
        <dbReference type="ARBA" id="ARBA00004496"/>
    </source>
</evidence>
<feature type="domain" description="SMC hinge" evidence="8">
    <location>
        <begin position="525"/>
        <end position="641"/>
    </location>
</feature>
<dbReference type="InterPro" id="IPR027417">
    <property type="entry name" value="P-loop_NTPase"/>
</dbReference>
<dbReference type="GO" id="GO:0007062">
    <property type="term" value="P:sister chromatid cohesion"/>
    <property type="evidence" value="ECO:0007669"/>
    <property type="project" value="InterPro"/>
</dbReference>
<dbReference type="GO" id="GO:0030261">
    <property type="term" value="P:chromosome condensation"/>
    <property type="evidence" value="ECO:0007669"/>
    <property type="project" value="InterPro"/>
</dbReference>
<dbReference type="FunFam" id="1.20.1060.20:FF:000009">
    <property type="entry name" value="Chromosome partition protein Smc"/>
    <property type="match status" value="1"/>
</dbReference>
<dbReference type="EMBL" id="LGFG01000028">
    <property type="protein sequence ID" value="KUK23382.1"/>
    <property type="molecule type" value="Genomic_DNA"/>
</dbReference>